<proteinExistence type="predicted"/>
<dbReference type="Gene3D" id="1.10.10.60">
    <property type="entry name" value="Homeodomain-like"/>
    <property type="match status" value="1"/>
</dbReference>
<feature type="region of interest" description="Disordered" evidence="1">
    <location>
        <begin position="201"/>
        <end position="313"/>
    </location>
</feature>
<feature type="domain" description="MADF" evidence="2">
    <location>
        <begin position="82"/>
        <end position="174"/>
    </location>
</feature>
<organism evidence="3 4">
    <name type="scientific">Eptatretus burgeri</name>
    <name type="common">Inshore hagfish</name>
    <dbReference type="NCBI Taxonomy" id="7764"/>
    <lineage>
        <taxon>Eukaryota</taxon>
        <taxon>Metazoa</taxon>
        <taxon>Chordata</taxon>
        <taxon>Craniata</taxon>
        <taxon>Vertebrata</taxon>
        <taxon>Cyclostomata</taxon>
        <taxon>Myxini</taxon>
        <taxon>Myxiniformes</taxon>
        <taxon>Myxinidae</taxon>
        <taxon>Eptatretinae</taxon>
        <taxon>Eptatretus</taxon>
    </lineage>
</organism>
<accession>A0A8C4N4P9</accession>
<dbReference type="OMA" id="NDMSARE"/>
<dbReference type="PANTHER" id="PTHR46601">
    <property type="entry name" value="ULP_PROTEASE DOMAIN-CONTAINING PROTEIN"/>
    <property type="match status" value="1"/>
</dbReference>
<feature type="compositionally biased region" description="Basic residues" evidence="1">
    <location>
        <begin position="236"/>
        <end position="245"/>
    </location>
</feature>
<feature type="region of interest" description="Disordered" evidence="1">
    <location>
        <begin position="354"/>
        <end position="427"/>
    </location>
</feature>
<name>A0A8C4N4P9_EPTBU</name>
<reference evidence="3" key="1">
    <citation type="submission" date="2025-08" db="UniProtKB">
        <authorList>
            <consortium name="Ensembl"/>
        </authorList>
    </citation>
    <scope>IDENTIFICATION</scope>
</reference>
<dbReference type="Proteomes" id="UP000694388">
    <property type="component" value="Unplaced"/>
</dbReference>
<dbReference type="PROSITE" id="PS51029">
    <property type="entry name" value="MADF"/>
    <property type="match status" value="1"/>
</dbReference>
<feature type="compositionally biased region" description="Basic and acidic residues" evidence="1">
    <location>
        <begin position="251"/>
        <end position="271"/>
    </location>
</feature>
<dbReference type="PANTHER" id="PTHR46601:SF2">
    <property type="entry name" value="UBIQUITIN-LIKE PROTEASE FAMILY PROFILE DOMAIN-CONTAINING PROTEIN"/>
    <property type="match status" value="1"/>
</dbReference>
<evidence type="ECO:0000259" key="2">
    <source>
        <dbReference type="PROSITE" id="PS51029"/>
    </source>
</evidence>
<evidence type="ECO:0000256" key="1">
    <source>
        <dbReference type="SAM" id="MobiDB-lite"/>
    </source>
</evidence>
<keyword evidence="4" id="KW-1185">Reference proteome</keyword>
<dbReference type="Ensembl" id="ENSEBUT00000001929.1">
    <property type="protein sequence ID" value="ENSEBUP00000001599.1"/>
    <property type="gene ID" value="ENSEBUG00000001351.1"/>
</dbReference>
<dbReference type="InterPro" id="IPR044822">
    <property type="entry name" value="Myb_DNA-bind_4"/>
</dbReference>
<evidence type="ECO:0000313" key="3">
    <source>
        <dbReference type="Ensembl" id="ENSEBUP00000001599.1"/>
    </source>
</evidence>
<feature type="compositionally biased region" description="Basic and acidic residues" evidence="1">
    <location>
        <begin position="383"/>
        <end position="409"/>
    </location>
</feature>
<dbReference type="GeneTree" id="ENSGT00930000152745"/>
<dbReference type="SMART" id="SM00595">
    <property type="entry name" value="MADF"/>
    <property type="match status" value="1"/>
</dbReference>
<evidence type="ECO:0000313" key="4">
    <source>
        <dbReference type="Proteomes" id="UP000694388"/>
    </source>
</evidence>
<feature type="region of interest" description="Disordered" evidence="1">
    <location>
        <begin position="57"/>
        <end position="77"/>
    </location>
</feature>
<dbReference type="Pfam" id="PF13837">
    <property type="entry name" value="Myb_DNA-bind_4"/>
    <property type="match status" value="1"/>
</dbReference>
<feature type="compositionally biased region" description="Basic and acidic residues" evidence="1">
    <location>
        <begin position="295"/>
        <end position="306"/>
    </location>
</feature>
<reference evidence="3" key="2">
    <citation type="submission" date="2025-09" db="UniProtKB">
        <authorList>
            <consortium name="Ensembl"/>
        </authorList>
    </citation>
    <scope>IDENTIFICATION</scope>
</reference>
<dbReference type="InterPro" id="IPR006578">
    <property type="entry name" value="MADF-dom"/>
</dbReference>
<sequence>MCNSIRIFEEQRREHHLQVLIDDAVAEVILRGYPVGPELHNLYQDVNGTRKEVRQASSPSMTFSEGVPNEDVAHEDNTKKNWSHTKVNTLIHLYKENKASFENNFTRRKDVWQKIAKKLNKEAGTTFSLEEVDKKWRNLKDRYKRIVVKKRQTGREKSKWQYFDLMDQMLQKDPAINPPHIAQARCSDAMETAGATTLTEVSQEQTVFPVPSSSPPPAPPASSKKRMPLTGAERQKRFRERKKAKGNYDQYKAKHAEEVRRSLAKQKESEKLSSPSTQSRLEEKRRQAVKKRVAEHRCRLKEKQQQEKQNTPFQSAVAFAKPTAVAKQTIDAALPSTPRQRKAICRKLYAEFTEERPSTSRKRPKRMPLTGAERQKRFRERKKAKENYDQDKAKHTEEVRNLAKQKQSEKLSSPSTQSRLEEKRRHAVKKRVAAYRRRLKEKQQQEKKNACTPFQSAIAFAMATAMAKRMIDAALPSTPMRRKVICRQLYAECTDERPFTSREMPKRSTTMTDETVKKVKDFYEQDGISRQAPARKDVTTIHQDDGSKAKVQTRHLISSVMETYAMFHEEYPDVKVGKSKFAELRPKQVMLSSKLPHNVCLCKYHENFITVIDALHKAIPEFPAYSRALPETFLCDPALRSCWMNMCNNCKNGVCFASKYHGILQNASAVSWCVWKNDGENKLMKVLEEGTTDELEEYIISILPQFLQHCFIKREQAASYNEQREAAVLASNVFDASKALLQIGFSENFICVAQEEIQSAHWKQNQVSLFTATLWSSGTLHSEVIASDNGEHSKETLIAYVDRLLQDLPDTVEALSIWSDGRSSQIKNHFVMALLPWLEKKHNIQIAWNFFATSHGKGPVDGIGGAAKRHVWGKVKTQKHHVNNAKTFVSAAKDMANVKVFEMTQEDIQERNDNLDLLHIFENAPPIHGISDVHHARVVDDYVVTFSLTKDGKIGDSNDEGIRSIR</sequence>
<protein>
    <recommendedName>
        <fullName evidence="2">MADF domain-containing protein</fullName>
    </recommendedName>
</protein>
<dbReference type="AlphaFoldDB" id="A0A8C4N4P9"/>